<dbReference type="InterPro" id="IPR013106">
    <property type="entry name" value="Ig_V-set"/>
</dbReference>
<evidence type="ECO:0000256" key="1">
    <source>
        <dbReference type="ARBA" id="ARBA00004236"/>
    </source>
</evidence>
<comment type="subcellular location">
    <subcellularLocation>
        <location evidence="1">Cell membrane</location>
    </subcellularLocation>
    <subcellularLocation>
        <location evidence="2">Secreted</location>
    </subcellularLocation>
</comment>
<dbReference type="PANTHER" id="PTHR23266">
    <property type="entry name" value="IMMUNOGLOBULIN HEAVY CHAIN"/>
    <property type="match status" value="1"/>
</dbReference>
<dbReference type="FunFam" id="2.60.40.10:FF:000942">
    <property type="entry name" value="Immunoglobulin heavy variable 3-23"/>
    <property type="match status" value="1"/>
</dbReference>
<proteinExistence type="predicted"/>
<evidence type="ECO:0000256" key="7">
    <source>
        <dbReference type="ARBA" id="ARBA00023130"/>
    </source>
</evidence>
<dbReference type="Pfam" id="PF07686">
    <property type="entry name" value="V-set"/>
    <property type="match status" value="3"/>
</dbReference>
<dbReference type="GO" id="GO:0005576">
    <property type="term" value="C:extracellular region"/>
    <property type="evidence" value="ECO:0007669"/>
    <property type="project" value="UniProtKB-SubCell"/>
</dbReference>
<reference evidence="14" key="1">
    <citation type="submission" date="2023-06" db="EMBL/GenBank/DDBJ databases">
        <title>Reference genome for the Northern bat (Eptesicus nilssonii), a most northern bat species.</title>
        <authorList>
            <person name="Laine V.N."/>
            <person name="Pulliainen A.T."/>
            <person name="Lilley T.M."/>
        </authorList>
    </citation>
    <scope>NUCLEOTIDE SEQUENCE</scope>
    <source>
        <strain evidence="14">BLF_Eptnil</strain>
        <tissue evidence="14">Kidney</tissue>
    </source>
</reference>
<dbReference type="InterPro" id="IPR050199">
    <property type="entry name" value="IgHV"/>
</dbReference>
<keyword evidence="5" id="KW-0732">Signal</keyword>
<dbReference type="InterPro" id="IPR003599">
    <property type="entry name" value="Ig_sub"/>
</dbReference>
<dbReference type="FunFam" id="2.60.40.10:FF:002487">
    <property type="entry name" value="Immunoglobulin heavy variable 13-2"/>
    <property type="match status" value="1"/>
</dbReference>
<evidence type="ECO:0000256" key="11">
    <source>
        <dbReference type="ARBA" id="ARBA00038737"/>
    </source>
</evidence>
<dbReference type="FunFam" id="2.60.40.10:FF:001142">
    <property type="entry name" value="Immunoglobulin heavy variable 5-15"/>
    <property type="match status" value="1"/>
</dbReference>
<evidence type="ECO:0000259" key="13">
    <source>
        <dbReference type="PROSITE" id="PS50835"/>
    </source>
</evidence>
<dbReference type="GO" id="GO:0005886">
    <property type="term" value="C:plasma membrane"/>
    <property type="evidence" value="ECO:0007669"/>
    <property type="project" value="UniProtKB-SubCell"/>
</dbReference>
<dbReference type="Proteomes" id="UP001177744">
    <property type="component" value="Unassembled WGS sequence"/>
</dbReference>
<comment type="caution">
    <text evidence="14">The sequence shown here is derived from an EMBL/GenBank/DDBJ whole genome shotgun (WGS) entry which is preliminary data.</text>
</comment>
<dbReference type="SMART" id="SM00406">
    <property type="entry name" value="IGv"/>
    <property type="match status" value="3"/>
</dbReference>
<dbReference type="InterPro" id="IPR036179">
    <property type="entry name" value="Ig-like_dom_sf"/>
</dbReference>
<evidence type="ECO:0000256" key="12">
    <source>
        <dbReference type="ARBA" id="ARBA00043265"/>
    </source>
</evidence>
<dbReference type="Gene3D" id="2.60.40.10">
    <property type="entry name" value="Immunoglobulins"/>
    <property type="match status" value="3"/>
</dbReference>
<feature type="domain" description="Ig-like" evidence="13">
    <location>
        <begin position="403"/>
        <end position="515"/>
    </location>
</feature>
<dbReference type="CDD" id="cd04981">
    <property type="entry name" value="IgV_H"/>
    <property type="match status" value="2"/>
</dbReference>
<keyword evidence="6" id="KW-0391">Immunity</keyword>
<keyword evidence="7" id="KW-1064">Adaptive immunity</keyword>
<keyword evidence="3" id="KW-1003">Cell membrane</keyword>
<dbReference type="EMBL" id="JAULJE010000024">
    <property type="protein sequence ID" value="KAK1328146.1"/>
    <property type="molecule type" value="Genomic_DNA"/>
</dbReference>
<comment type="subunit">
    <text evidence="11">Immunoglobulins are composed of two identical heavy chains and two identical light chains; disulfide-linked.</text>
</comment>
<keyword evidence="9" id="KW-1015">Disulfide bond</keyword>
<keyword evidence="8" id="KW-0472">Membrane</keyword>
<dbReference type="PROSITE" id="PS50835">
    <property type="entry name" value="IG_LIKE"/>
    <property type="match status" value="3"/>
</dbReference>
<protein>
    <recommendedName>
        <fullName evidence="13">Ig-like domain-containing protein</fullName>
    </recommendedName>
</protein>
<organism evidence="14 15">
    <name type="scientific">Cnephaeus nilssonii</name>
    <name type="common">Northern bat</name>
    <name type="synonym">Eptesicus nilssonii</name>
    <dbReference type="NCBI Taxonomy" id="3371016"/>
    <lineage>
        <taxon>Eukaryota</taxon>
        <taxon>Metazoa</taxon>
        <taxon>Chordata</taxon>
        <taxon>Craniata</taxon>
        <taxon>Vertebrata</taxon>
        <taxon>Euteleostomi</taxon>
        <taxon>Mammalia</taxon>
        <taxon>Eutheria</taxon>
        <taxon>Laurasiatheria</taxon>
        <taxon>Chiroptera</taxon>
        <taxon>Yangochiroptera</taxon>
        <taxon>Vespertilionidae</taxon>
        <taxon>Cnephaeus</taxon>
    </lineage>
</organism>
<evidence type="ECO:0000256" key="4">
    <source>
        <dbReference type="ARBA" id="ARBA00022525"/>
    </source>
</evidence>
<dbReference type="CDD" id="cd00099">
    <property type="entry name" value="IgV"/>
    <property type="match status" value="1"/>
</dbReference>
<name>A0AA40HCI5_CNENI</name>
<feature type="domain" description="Ig-like" evidence="13">
    <location>
        <begin position="148"/>
        <end position="258"/>
    </location>
</feature>
<evidence type="ECO:0000256" key="6">
    <source>
        <dbReference type="ARBA" id="ARBA00022859"/>
    </source>
</evidence>
<evidence type="ECO:0000256" key="10">
    <source>
        <dbReference type="ARBA" id="ARBA00023319"/>
    </source>
</evidence>
<evidence type="ECO:0000313" key="15">
    <source>
        <dbReference type="Proteomes" id="UP001177744"/>
    </source>
</evidence>
<evidence type="ECO:0000256" key="5">
    <source>
        <dbReference type="ARBA" id="ARBA00022729"/>
    </source>
</evidence>
<gene>
    <name evidence="14" type="ORF">QTO34_012569</name>
</gene>
<evidence type="ECO:0000256" key="2">
    <source>
        <dbReference type="ARBA" id="ARBA00004613"/>
    </source>
</evidence>
<dbReference type="InterPro" id="IPR007110">
    <property type="entry name" value="Ig-like_dom"/>
</dbReference>
<keyword evidence="12" id="KW-1280">Immunoglobulin</keyword>
<dbReference type="GO" id="GO:0019814">
    <property type="term" value="C:immunoglobulin complex"/>
    <property type="evidence" value="ECO:0007669"/>
    <property type="project" value="UniProtKB-KW"/>
</dbReference>
<sequence length="530" mass="57617">MPGVASCVNTAPLVLQSLLSLADPGTWLSPSSSSFPCWGSPGVSVWRPGGSQPCSQRRGLINLVASFCPRCPVPGAAAGEGPAPHCGETPRTHVPETGPQRLQHGLGAKLHFPPDHSSRRALTCMLGRLPEPTCLRQNPSGSNMDLVPSCVFLLIILQGVQCEVQLVESGGGLVPPGGSLRLSCAASGFTFSSNYMSWVRQAQGKGLEWLGEINPDGSTTNYVSAVKGRFTISRDNAKNTLFLQMNSLRATDTAVYYCARHTVRGSQCVLSQVQLQESGSTVVQPWQTLSLTCAISGDSVSSKSATWDWVRQPPGKGLQWLGRTYFRSKWYRGYVPSLQSRLVIDPNTSKNQFSLQLSSVTTEDRAMYYCARYTRAQPHMLGRHPEPKLLRQDPSSSTMDLVPSCVSLLIILQGVQCQVQLVESGGGLVPPVGSLRLSCEASGFTFSSYHMDWVRQAPEKGLEWVSRITNTGGSTYYADSVKGRFTVSRDNAKNTLYLQMNSLTAEDTAVYYCKADTVRGSQCEPRHKPP</sequence>
<keyword evidence="15" id="KW-1185">Reference proteome</keyword>
<keyword evidence="10" id="KW-0393">Immunoglobulin domain</keyword>
<feature type="domain" description="Ig-like" evidence="13">
    <location>
        <begin position="279"/>
        <end position="370"/>
    </location>
</feature>
<dbReference type="AlphaFoldDB" id="A0AA40HCI5"/>
<accession>A0AA40HCI5</accession>
<dbReference type="SMART" id="SM00409">
    <property type="entry name" value="IG"/>
    <property type="match status" value="3"/>
</dbReference>
<evidence type="ECO:0000256" key="3">
    <source>
        <dbReference type="ARBA" id="ARBA00022475"/>
    </source>
</evidence>
<evidence type="ECO:0000256" key="9">
    <source>
        <dbReference type="ARBA" id="ARBA00023157"/>
    </source>
</evidence>
<dbReference type="SUPFAM" id="SSF48726">
    <property type="entry name" value="Immunoglobulin"/>
    <property type="match status" value="3"/>
</dbReference>
<dbReference type="GO" id="GO:0002250">
    <property type="term" value="P:adaptive immune response"/>
    <property type="evidence" value="ECO:0007669"/>
    <property type="project" value="UniProtKB-KW"/>
</dbReference>
<evidence type="ECO:0000256" key="8">
    <source>
        <dbReference type="ARBA" id="ARBA00023136"/>
    </source>
</evidence>
<dbReference type="InterPro" id="IPR013783">
    <property type="entry name" value="Ig-like_fold"/>
</dbReference>
<evidence type="ECO:0000313" key="14">
    <source>
        <dbReference type="EMBL" id="KAK1328146.1"/>
    </source>
</evidence>
<keyword evidence="4" id="KW-0964">Secreted</keyword>